<dbReference type="RefSeq" id="YP_009302477.1">
    <property type="nucleotide sequence ID" value="NC_031245.1"/>
</dbReference>
<dbReference type="Proteomes" id="UP000203261">
    <property type="component" value="Segment"/>
</dbReference>
<dbReference type="GO" id="GO:0006260">
    <property type="term" value="P:DNA replication"/>
    <property type="evidence" value="ECO:0007669"/>
    <property type="project" value="InterPro"/>
</dbReference>
<dbReference type="SUPFAM" id="SSF52540">
    <property type="entry name" value="P-loop containing nucleoside triphosphate hydrolases"/>
    <property type="match status" value="1"/>
</dbReference>
<keyword evidence="2" id="KW-0547">Nucleotide-binding</keyword>
<organism evidence="2 3">
    <name type="scientific">Bacillus phage SP-15</name>
    <dbReference type="NCBI Taxonomy" id="1792032"/>
    <lineage>
        <taxon>Viruses</taxon>
        <taxon>Duplodnaviria</taxon>
        <taxon>Heunggongvirae</taxon>
        <taxon>Uroviricota</taxon>
        <taxon>Caudoviricetes</taxon>
        <taxon>Thornevirus</taxon>
        <taxon>Thornevirus SP15</taxon>
    </lineage>
</organism>
<accession>A0A127AW66</accession>
<name>A0A127AW66_9CAUD</name>
<evidence type="ECO:0000313" key="2">
    <source>
        <dbReference type="EMBL" id="AMM44888.1"/>
    </source>
</evidence>
<keyword evidence="2" id="KW-0378">Hydrolase</keyword>
<proteinExistence type="predicted"/>
<gene>
    <name evidence="2" type="ORF">SP15_089</name>
</gene>
<dbReference type="Gene3D" id="3.40.50.300">
    <property type="entry name" value="P-loop containing nucleotide triphosphate hydrolases"/>
    <property type="match status" value="1"/>
</dbReference>
<dbReference type="PANTHER" id="PTHR30153:SF2">
    <property type="entry name" value="REPLICATIVE DNA HELICASE"/>
    <property type="match status" value="1"/>
</dbReference>
<dbReference type="KEGG" id="vg:29125257"/>
<evidence type="ECO:0000259" key="1">
    <source>
        <dbReference type="Pfam" id="PF03796"/>
    </source>
</evidence>
<dbReference type="PANTHER" id="PTHR30153">
    <property type="entry name" value="REPLICATIVE DNA HELICASE DNAB"/>
    <property type="match status" value="1"/>
</dbReference>
<dbReference type="GO" id="GO:0003678">
    <property type="term" value="F:DNA helicase activity"/>
    <property type="evidence" value="ECO:0007669"/>
    <property type="project" value="InterPro"/>
</dbReference>
<sequence>MALQTSAELQEVVLASLIKDSYLLSSVKSQITEQYFTGANFRLIYKALKIYHDRYSSLPDLRSLIVTIQELYNETFGTLNEIQEKAVSLFNAQQMDDNFVMDRLTTFVKRNKVENALKNIMPLLKDGKDFGIEKAADALLESLTVNFTKSTVFTLGNLDQLSEIRASAIGDEDKPMIIRSCLEPVNQALQFKGFKPGDLVMVVAAPGVGKTSYLTNEGANAARQGYNVLNIYLGDMTEYDGFVRYTSCLSGIPQDEIALMSVEDQKQVVMQANMASNGAFGRISLLSYAAHELTIDQMIENVYKAQDRFNTHFDMIIVDYADNLIRESSMMYESGGIMYNKLSLLMRTNRSVGLVASQPKVSYWNKEIIPKEGAAESSQKQHVIDLMLTFGKPSADANIGTIFMPKVRRGQAGKLVRVETQWERCYLRSISEPDYIKAKAQYV</sequence>
<keyword evidence="2" id="KW-0067">ATP-binding</keyword>
<dbReference type="InterPro" id="IPR027417">
    <property type="entry name" value="P-loop_NTPase"/>
</dbReference>
<keyword evidence="2" id="KW-0347">Helicase</keyword>
<dbReference type="GO" id="GO:0005524">
    <property type="term" value="F:ATP binding"/>
    <property type="evidence" value="ECO:0007669"/>
    <property type="project" value="InterPro"/>
</dbReference>
<keyword evidence="3" id="KW-1185">Reference proteome</keyword>
<feature type="domain" description="SF4 helicase" evidence="1">
    <location>
        <begin position="191"/>
        <end position="324"/>
    </location>
</feature>
<protein>
    <submittedName>
        <fullName evidence="2">Replicative helicase</fullName>
    </submittedName>
</protein>
<dbReference type="EMBL" id="KT624200">
    <property type="protein sequence ID" value="AMM44888.1"/>
    <property type="molecule type" value="Genomic_DNA"/>
</dbReference>
<reference evidence="2 3" key="1">
    <citation type="submission" date="2015-08" db="EMBL/GenBank/DDBJ databases">
        <authorList>
            <person name="Babu N.S."/>
            <person name="Beckwith C.J."/>
            <person name="Beseler K.G."/>
            <person name="Brison A."/>
            <person name="Carone J.V."/>
            <person name="Caskin T.P."/>
            <person name="Diamond M."/>
            <person name="Durham M.E."/>
            <person name="Foxe J.M."/>
            <person name="Go M."/>
            <person name="Henderson B.A."/>
            <person name="Jones I.B."/>
            <person name="McGettigan J.A."/>
            <person name="Micheletti S.J."/>
            <person name="Nasrallah M.E."/>
            <person name="Ortiz D."/>
            <person name="Piller C.R."/>
            <person name="Privatt S.R."/>
            <person name="Schneider S.L."/>
            <person name="Sharp S."/>
            <person name="Smith T.C."/>
            <person name="Stanton J.D."/>
            <person name="Ullery H.E."/>
            <person name="Wilson R.J."/>
            <person name="Serrano M.G."/>
            <person name="Buck G."/>
            <person name="Lee V."/>
            <person name="Wang Y."/>
            <person name="Carvalho R."/>
            <person name="Voegtly L."/>
            <person name="Shi R."/>
            <person name="Duckworth R."/>
            <person name="Johnson A."/>
            <person name="Loviza R."/>
            <person name="Walstead R."/>
            <person name="Shah Z."/>
            <person name="Kiflezghi M."/>
            <person name="Wade K."/>
            <person name="Ball S.L."/>
            <person name="Bradley K.W."/>
            <person name="Asai D.J."/>
            <person name="Bowman C.A."/>
            <person name="Russell D.A."/>
            <person name="Pope W.H."/>
            <person name="Jacobs-Sera D."/>
            <person name="Hendrix R.W."/>
            <person name="Hatfull G.F."/>
        </authorList>
    </citation>
    <scope>NUCLEOTIDE SEQUENCE [LARGE SCALE GENOMIC DNA]</scope>
</reference>
<dbReference type="GeneID" id="29125257"/>
<dbReference type="InterPro" id="IPR007694">
    <property type="entry name" value="DNA_helicase_DnaB-like_C"/>
</dbReference>
<dbReference type="Pfam" id="PF03796">
    <property type="entry name" value="DnaB_C"/>
    <property type="match status" value="1"/>
</dbReference>
<evidence type="ECO:0000313" key="3">
    <source>
        <dbReference type="Proteomes" id="UP000203261"/>
    </source>
</evidence>